<dbReference type="GO" id="GO:0005829">
    <property type="term" value="C:cytosol"/>
    <property type="evidence" value="ECO:0007669"/>
    <property type="project" value="TreeGrafter"/>
</dbReference>
<dbReference type="SUPFAM" id="SSF53448">
    <property type="entry name" value="Nucleotide-diphospho-sugar transferases"/>
    <property type="match status" value="1"/>
</dbReference>
<dbReference type="InterPro" id="IPR020027">
    <property type="entry name" value="Pseudamin_synth-assoc_MeTrfase"/>
</dbReference>
<dbReference type="InterPro" id="IPR003329">
    <property type="entry name" value="Cytidylyl_trans"/>
</dbReference>
<dbReference type="SUPFAM" id="SSF53335">
    <property type="entry name" value="S-adenosyl-L-methionine-dependent methyltransferases"/>
    <property type="match status" value="1"/>
</dbReference>
<organism evidence="1 2">
    <name type="scientific">Planktothrix rubescens CCAP 1459/22</name>
    <dbReference type="NCBI Taxonomy" id="329571"/>
    <lineage>
        <taxon>Bacteria</taxon>
        <taxon>Bacillati</taxon>
        <taxon>Cyanobacteriota</taxon>
        <taxon>Cyanophyceae</taxon>
        <taxon>Oscillatoriophycideae</taxon>
        <taxon>Oscillatoriales</taxon>
        <taxon>Microcoleaceae</taxon>
        <taxon>Planktothrix</taxon>
    </lineage>
</organism>
<dbReference type="EMBL" id="CZCZ02000017">
    <property type="protein sequence ID" value="CAC5345719.1"/>
    <property type="molecule type" value="Genomic_DNA"/>
</dbReference>
<proteinExistence type="predicted"/>
<dbReference type="Proteomes" id="UP000196521">
    <property type="component" value="Unassembled WGS sequence"/>
</dbReference>
<dbReference type="InterPro" id="IPR029063">
    <property type="entry name" value="SAM-dependent_MTases_sf"/>
</dbReference>
<sequence>MKTVIIVQARMTSTRLPGKVMKRVLGKPLLEYQLERLQRVKLADEIVIATTTNQTDEPIVELCNSLSVACFRGSEDDVLSRYYGAATAHKADLVVRVTSDCPLIDPQVIDSVIDYCLQNQSHYDYVSNSLERTYPRGMDTEVFSFLVLQEAFREATAQPDREHVTPFIYRQPTRYRLGDVVYREDCGHHRWTVDTSEDFELIQKIIEEIYPKKPNFTLEDCLSLLKKHPEWYIINSHVTQKDMINKSTQPEDENFVTEQEKFWSQGFGDEYTHRNQGDSLIARNLALFSKIFSHTQKINSLIEFGANRGLNIEAIKKLLPELEISAVEINNLAVEELRKIEGREVEIYPQSILDFNPIRVWDFVLIKGVLIHINPNCLEQVYNRLYESSDRYICLVEYYNPTPVEITYRGHQGKLFKRDFAGELLDRFKNLQLLDYGFVYHRDIHFPQDDLTWFLLEKTS</sequence>
<protein>
    <recommendedName>
        <fullName evidence="3">Acylneuraminate cytidylyltransferase</fullName>
    </recommendedName>
</protein>
<dbReference type="Pfam" id="PF02348">
    <property type="entry name" value="CTP_transf_3"/>
    <property type="match status" value="1"/>
</dbReference>
<name>A0A6J7ZPQ5_PLARU</name>
<accession>A0A6J7ZPQ5</accession>
<evidence type="ECO:0000313" key="1">
    <source>
        <dbReference type="EMBL" id="CAC5345719.1"/>
    </source>
</evidence>
<dbReference type="PANTHER" id="PTHR42866:SF1">
    <property type="entry name" value="SPORE COAT POLYSACCHARIDE BIOSYNTHESIS PROTEIN SPSF"/>
    <property type="match status" value="1"/>
</dbReference>
<gene>
    <name evidence="1" type="ORF">PLAN_70296</name>
</gene>
<dbReference type="PANTHER" id="PTHR42866">
    <property type="entry name" value="3-DEOXY-MANNO-OCTULOSONATE CYTIDYLYLTRANSFERASE"/>
    <property type="match status" value="1"/>
</dbReference>
<dbReference type="Gene3D" id="3.90.550.10">
    <property type="entry name" value="Spore Coat Polysaccharide Biosynthesis Protein SpsA, Chain A"/>
    <property type="match status" value="1"/>
</dbReference>
<reference evidence="1" key="1">
    <citation type="submission" date="2020-05" db="EMBL/GenBank/DDBJ databases">
        <authorList>
            <consortium name="Genoscope - CEA"/>
            <person name="William W."/>
        </authorList>
    </citation>
    <scope>NUCLEOTIDE SEQUENCE [LARGE SCALE GENOMIC DNA]</scope>
    <source>
        <strain evidence="1">PCC 7821</strain>
    </source>
</reference>
<dbReference type="CDD" id="cd02518">
    <property type="entry name" value="GT2_SpsF"/>
    <property type="match status" value="1"/>
</dbReference>
<dbReference type="NCBIfam" id="TIGR03587">
    <property type="entry name" value="Pse_Me-ase"/>
    <property type="match status" value="1"/>
</dbReference>
<dbReference type="Gene3D" id="3.40.50.150">
    <property type="entry name" value="Vaccinia Virus protein VP39"/>
    <property type="match status" value="1"/>
</dbReference>
<comment type="caution">
    <text evidence="1">The sequence shown here is derived from an EMBL/GenBank/DDBJ whole genome shotgun (WGS) entry which is preliminary data.</text>
</comment>
<dbReference type="AlphaFoldDB" id="A0A6J7ZPQ5"/>
<dbReference type="RefSeq" id="WP_199918653.1">
    <property type="nucleotide sequence ID" value="NZ_LR812491.1"/>
</dbReference>
<evidence type="ECO:0000313" key="2">
    <source>
        <dbReference type="Proteomes" id="UP000196521"/>
    </source>
</evidence>
<dbReference type="InterPro" id="IPR029044">
    <property type="entry name" value="Nucleotide-diphossugar_trans"/>
</dbReference>
<evidence type="ECO:0008006" key="3">
    <source>
        <dbReference type="Google" id="ProtNLM"/>
    </source>
</evidence>
<keyword evidence="2" id="KW-1185">Reference proteome</keyword>